<name>A0A7R9DPX9_TIMPO</name>
<dbReference type="EMBL" id="OD018056">
    <property type="protein sequence ID" value="CAD7418687.1"/>
    <property type="molecule type" value="Genomic_DNA"/>
</dbReference>
<dbReference type="AlphaFoldDB" id="A0A7R9DPX9"/>
<sequence length="28" mass="3535">MHIQLVSKLKYLLMRQQRLRQLQAPWQQ</sequence>
<accession>A0A7R9DPX9</accession>
<proteinExistence type="predicted"/>
<organism evidence="1">
    <name type="scientific">Timema poppense</name>
    <name type="common">Walking stick</name>
    <dbReference type="NCBI Taxonomy" id="170557"/>
    <lineage>
        <taxon>Eukaryota</taxon>
        <taxon>Metazoa</taxon>
        <taxon>Ecdysozoa</taxon>
        <taxon>Arthropoda</taxon>
        <taxon>Hexapoda</taxon>
        <taxon>Insecta</taxon>
        <taxon>Pterygota</taxon>
        <taxon>Neoptera</taxon>
        <taxon>Polyneoptera</taxon>
        <taxon>Phasmatodea</taxon>
        <taxon>Timematodea</taxon>
        <taxon>Timematoidea</taxon>
        <taxon>Timematidae</taxon>
        <taxon>Timema</taxon>
    </lineage>
</organism>
<protein>
    <submittedName>
        <fullName evidence="1">Uncharacterized protein</fullName>
    </submittedName>
</protein>
<reference evidence="1" key="1">
    <citation type="submission" date="2020-11" db="EMBL/GenBank/DDBJ databases">
        <authorList>
            <person name="Tran Van P."/>
        </authorList>
    </citation>
    <scope>NUCLEOTIDE SEQUENCE</scope>
</reference>
<gene>
    <name evidence="1" type="ORF">TPSB3V08_LOCUS12545</name>
</gene>
<evidence type="ECO:0000313" key="1">
    <source>
        <dbReference type="EMBL" id="CAD7418687.1"/>
    </source>
</evidence>